<dbReference type="AlphaFoldDB" id="A0A4Y9T3F2"/>
<dbReference type="OrthoDB" id="49105at2"/>
<name>A0A4Y9T3F2_9BURK</name>
<evidence type="ECO:0000313" key="4">
    <source>
        <dbReference type="Proteomes" id="UP000297258"/>
    </source>
</evidence>
<reference evidence="3 4" key="1">
    <citation type="submission" date="2019-03" db="EMBL/GenBank/DDBJ databases">
        <title>Draft genome of Massilia hortus sp. nov., a novel bacterial species of the Oxalobacteraceae family.</title>
        <authorList>
            <person name="Peta V."/>
            <person name="Raths R."/>
            <person name="Bucking H."/>
        </authorList>
    </citation>
    <scope>NUCLEOTIDE SEQUENCE [LARGE SCALE GENOMIC DNA]</scope>
    <source>
        <strain evidence="3 4">ONC3</strain>
    </source>
</reference>
<dbReference type="EMBL" id="SPUM01000069">
    <property type="protein sequence ID" value="TFW32030.1"/>
    <property type="molecule type" value="Genomic_DNA"/>
</dbReference>
<dbReference type="InterPro" id="IPR041651">
    <property type="entry name" value="DUF5610"/>
</dbReference>
<dbReference type="Proteomes" id="UP000297258">
    <property type="component" value="Unassembled WGS sequence"/>
</dbReference>
<evidence type="ECO:0000256" key="1">
    <source>
        <dbReference type="SAM" id="MobiDB-lite"/>
    </source>
</evidence>
<evidence type="ECO:0000313" key="3">
    <source>
        <dbReference type="EMBL" id="TFW32030.1"/>
    </source>
</evidence>
<comment type="caution">
    <text evidence="3">The sequence shown here is derived from an EMBL/GenBank/DDBJ whole genome shotgun (WGS) entry which is preliminary data.</text>
</comment>
<feature type="region of interest" description="Disordered" evidence="1">
    <location>
        <begin position="190"/>
        <end position="210"/>
    </location>
</feature>
<dbReference type="RefSeq" id="WP_135189895.1">
    <property type="nucleotide sequence ID" value="NZ_SPUM01000069.1"/>
</dbReference>
<feature type="region of interest" description="Disordered" evidence="1">
    <location>
        <begin position="1"/>
        <end position="56"/>
    </location>
</feature>
<sequence>MSLNVSGVTRQGATLPAGRAQPAVTGAREETEFPVQDKVTLGEQQAQPLTYADPRSSKVAQSDLAKMLEESDRKAQAVIDLIRSLVEQQGLNFAKVAGGEQQLSADPATIEAAKAAIADGGEFSAEKTAERILSFAKAVIGADPSKFDAIRAAVEKGFQDAQDFLGGSLPEISQKTHALIQAEFDRWKNEGMPKGDTVSLAAPSDAVASS</sequence>
<evidence type="ECO:0000259" key="2">
    <source>
        <dbReference type="Pfam" id="PF18433"/>
    </source>
</evidence>
<keyword evidence="4" id="KW-1185">Reference proteome</keyword>
<proteinExistence type="predicted"/>
<dbReference type="Pfam" id="PF18433">
    <property type="entry name" value="DUF5610"/>
    <property type="match status" value="1"/>
</dbReference>
<feature type="domain" description="DUF5610" evidence="2">
    <location>
        <begin position="107"/>
        <end position="185"/>
    </location>
</feature>
<feature type="compositionally biased region" description="Polar residues" evidence="1">
    <location>
        <begin position="1"/>
        <end position="12"/>
    </location>
</feature>
<gene>
    <name evidence="3" type="ORF">E4O92_11415</name>
</gene>
<accession>A0A4Y9T3F2</accession>
<organism evidence="3 4">
    <name type="scientific">Massilia horti</name>
    <dbReference type="NCBI Taxonomy" id="2562153"/>
    <lineage>
        <taxon>Bacteria</taxon>
        <taxon>Pseudomonadati</taxon>
        <taxon>Pseudomonadota</taxon>
        <taxon>Betaproteobacteria</taxon>
        <taxon>Burkholderiales</taxon>
        <taxon>Oxalobacteraceae</taxon>
        <taxon>Telluria group</taxon>
        <taxon>Massilia</taxon>
    </lineage>
</organism>
<protein>
    <recommendedName>
        <fullName evidence="2">DUF5610 domain-containing protein</fullName>
    </recommendedName>
</protein>